<gene>
    <name evidence="3" type="ORF">COX64_00495</name>
</gene>
<dbReference type="InterPro" id="IPR002831">
    <property type="entry name" value="Tscrpt_reg_TrmB_N"/>
</dbReference>
<dbReference type="Gene3D" id="1.10.10.10">
    <property type="entry name" value="Winged helix-like DNA-binding domain superfamily/Winged helix DNA-binding domain"/>
    <property type="match status" value="1"/>
</dbReference>
<dbReference type="PANTHER" id="PTHR34293">
    <property type="entry name" value="HTH-TYPE TRANSCRIPTIONAL REGULATOR TRMBL2"/>
    <property type="match status" value="1"/>
</dbReference>
<dbReference type="SUPFAM" id="SSF46785">
    <property type="entry name" value="Winged helix' DNA-binding domain"/>
    <property type="match status" value="1"/>
</dbReference>
<dbReference type="Proteomes" id="UP000228952">
    <property type="component" value="Unassembled WGS sequence"/>
</dbReference>
<protein>
    <recommendedName>
        <fullName evidence="2">Transcription regulator TrmB N-terminal domain-containing protein</fullName>
    </recommendedName>
</protein>
<feature type="domain" description="Transcription regulator TrmB N-terminal" evidence="2">
    <location>
        <begin position="11"/>
        <end position="74"/>
    </location>
</feature>
<accession>A0A2M7W342</accession>
<dbReference type="InterPro" id="IPR051797">
    <property type="entry name" value="TrmB-like"/>
</dbReference>
<dbReference type="PANTHER" id="PTHR34293:SF1">
    <property type="entry name" value="HTH-TYPE TRANSCRIPTIONAL REGULATOR TRMBL2"/>
    <property type="match status" value="1"/>
</dbReference>
<reference evidence="4" key="1">
    <citation type="submission" date="2017-09" db="EMBL/GenBank/DDBJ databases">
        <title>Depth-based differentiation of microbial function through sediment-hosted aquifers and enrichment of novel symbionts in the deep terrestrial subsurface.</title>
        <authorList>
            <person name="Probst A.J."/>
            <person name="Ladd B."/>
            <person name="Jarett J.K."/>
            <person name="Geller-Mcgrath D.E."/>
            <person name="Sieber C.M.K."/>
            <person name="Emerson J.B."/>
            <person name="Anantharaman K."/>
            <person name="Thomas B.C."/>
            <person name="Malmstrom R."/>
            <person name="Stieglmeier M."/>
            <person name="Klingl A."/>
            <person name="Woyke T."/>
            <person name="Ryan C.M."/>
            <person name="Banfield J.F."/>
        </authorList>
    </citation>
    <scope>NUCLEOTIDE SEQUENCE [LARGE SCALE GENOMIC DNA]</scope>
</reference>
<keyword evidence="1" id="KW-0175">Coiled coil</keyword>
<evidence type="ECO:0000256" key="1">
    <source>
        <dbReference type="SAM" id="Coils"/>
    </source>
</evidence>
<dbReference type="InterPro" id="IPR036390">
    <property type="entry name" value="WH_DNA-bd_sf"/>
</dbReference>
<comment type="caution">
    <text evidence="3">The sequence shown here is derived from an EMBL/GenBank/DDBJ whole genome shotgun (WGS) entry which is preliminary data.</text>
</comment>
<dbReference type="EMBL" id="PFQB01000010">
    <property type="protein sequence ID" value="PJA15715.1"/>
    <property type="molecule type" value="Genomic_DNA"/>
</dbReference>
<sequence length="267" mass="31553">MQELKEFLLLLGLREEEAQIYLFVLQNGTASIVEISRHTGVNRMSLYRYCEELSDRGFLRRLAVLKTTKYEASSLSFLKTRLDSFETRFEEMKEKYQDAKHSFEELSKYSQSKTKVIQYIGHEKVKQLIWNSLDATDEVLSFGYRTLKEATSPSFVDNWWGEMIRRGIVNRILMNEETLRMKNSTENEMKHSPIKIKKVWKPRVIPEKILKITQETFLYNDVHAIVQWEGDQVFGVEIYNKEIVEQEKGIFNILWDMGKSEELKIEG</sequence>
<evidence type="ECO:0000313" key="4">
    <source>
        <dbReference type="Proteomes" id="UP000228952"/>
    </source>
</evidence>
<proteinExistence type="predicted"/>
<feature type="coiled-coil region" evidence="1">
    <location>
        <begin position="75"/>
        <end position="102"/>
    </location>
</feature>
<dbReference type="Pfam" id="PF01978">
    <property type="entry name" value="TrmB"/>
    <property type="match status" value="1"/>
</dbReference>
<evidence type="ECO:0000259" key="2">
    <source>
        <dbReference type="Pfam" id="PF01978"/>
    </source>
</evidence>
<evidence type="ECO:0000313" key="3">
    <source>
        <dbReference type="EMBL" id="PJA15715.1"/>
    </source>
</evidence>
<organism evidence="3 4">
    <name type="scientific">Candidatus Dojkabacteria bacterium CG_4_10_14_0_2_um_filter_Dojkabacteria_WS6_41_15</name>
    <dbReference type="NCBI Taxonomy" id="2014249"/>
    <lineage>
        <taxon>Bacteria</taxon>
        <taxon>Candidatus Dojkabacteria</taxon>
    </lineage>
</organism>
<dbReference type="AlphaFoldDB" id="A0A2M7W342"/>
<dbReference type="InterPro" id="IPR036388">
    <property type="entry name" value="WH-like_DNA-bd_sf"/>
</dbReference>
<name>A0A2M7W342_9BACT</name>